<evidence type="ECO:0000256" key="1">
    <source>
        <dbReference type="SAM" id="Coils"/>
    </source>
</evidence>
<dbReference type="AlphaFoldDB" id="A0A6I1GK78"/>
<feature type="compositionally biased region" description="Basic and acidic residues" evidence="2">
    <location>
        <begin position="84"/>
        <end position="101"/>
    </location>
</feature>
<keyword evidence="4" id="KW-1185">Reference proteome</keyword>
<keyword evidence="1" id="KW-0175">Coiled coil</keyword>
<evidence type="ECO:0000313" key="4">
    <source>
        <dbReference type="Proteomes" id="UP000441772"/>
    </source>
</evidence>
<feature type="coiled-coil region" evidence="1">
    <location>
        <begin position="135"/>
        <end position="162"/>
    </location>
</feature>
<accession>A0A6I1GK78</accession>
<feature type="region of interest" description="Disordered" evidence="2">
    <location>
        <begin position="83"/>
        <end position="132"/>
    </location>
</feature>
<protein>
    <submittedName>
        <fullName evidence="3">Uncharacterized protein</fullName>
    </submittedName>
</protein>
<organism evidence="3 4">
    <name type="scientific">Bifidobacterium leontopitheci</name>
    <dbReference type="NCBI Taxonomy" id="2650774"/>
    <lineage>
        <taxon>Bacteria</taxon>
        <taxon>Bacillati</taxon>
        <taxon>Actinomycetota</taxon>
        <taxon>Actinomycetes</taxon>
        <taxon>Bifidobacteriales</taxon>
        <taxon>Bifidobacteriaceae</taxon>
        <taxon>Bifidobacterium</taxon>
    </lineage>
</organism>
<proteinExistence type="predicted"/>
<evidence type="ECO:0000256" key="2">
    <source>
        <dbReference type="SAM" id="MobiDB-lite"/>
    </source>
</evidence>
<comment type="caution">
    <text evidence="3">The sequence shown here is derived from an EMBL/GenBank/DDBJ whole genome shotgun (WGS) entry which is preliminary data.</text>
</comment>
<evidence type="ECO:0000313" key="3">
    <source>
        <dbReference type="EMBL" id="KAB7789829.1"/>
    </source>
</evidence>
<name>A0A6I1GK78_9BIFI</name>
<dbReference type="Proteomes" id="UP000441772">
    <property type="component" value="Unassembled WGS sequence"/>
</dbReference>
<reference evidence="3 4" key="1">
    <citation type="submission" date="2019-09" db="EMBL/GenBank/DDBJ databases">
        <title>Characterization of the phylogenetic diversity of two novel species belonging to the genus Bifidobacterium: Bifidobacterium cebidarum sp. nov. and Bifidobacterium leontopitheci sp. nov.</title>
        <authorList>
            <person name="Lugli G.A."/>
            <person name="Duranti S."/>
            <person name="Milani C."/>
            <person name="Turroni F."/>
            <person name="Ventura M."/>
        </authorList>
    </citation>
    <scope>NUCLEOTIDE SEQUENCE [LARGE SCALE GENOMIC DNA]</scope>
    <source>
        <strain evidence="3 4">LMG 31471</strain>
    </source>
</reference>
<sequence length="166" mass="18177">MGNSVFTQEEIAYLTSLPAVRRVTGGRITYTKRFKMECVRRNAAGESPAAIFRESGLGPELIGYKRIERCMARWRQQFGAVGDGRLDPVADDGGPQRRGDPTHAYGDVSTHGRAGEQDGGRANGRGDGGLRDMIIVQQSRRIDELEDKVARLQEAVEGLMRGKDGA</sequence>
<gene>
    <name evidence="3" type="ORF">F7D09_1672</name>
</gene>
<dbReference type="EMBL" id="WBVT01000030">
    <property type="protein sequence ID" value="KAB7789829.1"/>
    <property type="molecule type" value="Genomic_DNA"/>
</dbReference>